<comment type="caution">
    <text evidence="3">The sequence shown here is derived from an EMBL/GenBank/DDBJ whole genome shotgun (WGS) entry which is preliminary data.</text>
</comment>
<protein>
    <recommendedName>
        <fullName evidence="2">Excalibur calcium-binding domain-containing protein</fullName>
    </recommendedName>
</protein>
<proteinExistence type="predicted"/>
<feature type="chain" id="PRO_5003899650" description="Excalibur calcium-binding domain-containing protein" evidence="1">
    <location>
        <begin position="22"/>
        <end position="81"/>
    </location>
</feature>
<evidence type="ECO:0000259" key="2">
    <source>
        <dbReference type="SMART" id="SM00894"/>
    </source>
</evidence>
<dbReference type="EMBL" id="BAHC01000224">
    <property type="protein sequence ID" value="GAB93476.1"/>
    <property type="molecule type" value="Genomic_DNA"/>
</dbReference>
<keyword evidence="1" id="KW-0732">Signal</keyword>
<dbReference type="SMART" id="SM00894">
    <property type="entry name" value="Excalibur"/>
    <property type="match status" value="1"/>
</dbReference>
<keyword evidence="4" id="KW-1185">Reference proteome</keyword>
<name>K6WI69_9ACTN</name>
<evidence type="ECO:0000313" key="3">
    <source>
        <dbReference type="EMBL" id="GAB93476.1"/>
    </source>
</evidence>
<dbReference type="RefSeq" id="WP_006338737.1">
    <property type="nucleotide sequence ID" value="NZ_BAHC01000224.1"/>
</dbReference>
<dbReference type="STRING" id="1108045.GORHZ_224_00020"/>
<dbReference type="eggNOG" id="ENOG50334Z3">
    <property type="taxonomic scope" value="Bacteria"/>
</dbReference>
<evidence type="ECO:0000256" key="1">
    <source>
        <dbReference type="SAM" id="SignalP"/>
    </source>
</evidence>
<dbReference type="InterPro" id="IPR008613">
    <property type="entry name" value="Excalibur_Ca-bd_domain"/>
</dbReference>
<feature type="domain" description="Excalibur calcium-binding" evidence="2">
    <location>
        <begin position="24"/>
        <end position="79"/>
    </location>
</feature>
<dbReference type="Pfam" id="PF05901">
    <property type="entry name" value="Excalibur"/>
    <property type="match status" value="1"/>
</dbReference>
<accession>K6WI69</accession>
<reference evidence="3 4" key="1">
    <citation type="submission" date="2012-08" db="EMBL/GenBank/DDBJ databases">
        <title>Whole genome shotgun sequence of Gordonia rhizosphera NBRC 16068.</title>
        <authorList>
            <person name="Takarada H."/>
            <person name="Isaki S."/>
            <person name="Hosoyama A."/>
            <person name="Tsuchikane K."/>
            <person name="Katsumata H."/>
            <person name="Baba S."/>
            <person name="Ohji S."/>
            <person name="Yamazaki S."/>
            <person name="Fujita N."/>
        </authorList>
    </citation>
    <scope>NUCLEOTIDE SEQUENCE [LARGE SCALE GENOMIC DNA]</scope>
    <source>
        <strain evidence="3 4">NBRC 16068</strain>
    </source>
</reference>
<sequence length="81" mass="8357">MLAAVTMAAVPLVAFAAPANAATEYANCTALRADYPHGVGKTGAVDSTSGTPVTNFYVDDDLYNANTKSDRDKDGIACEKA</sequence>
<evidence type="ECO:0000313" key="4">
    <source>
        <dbReference type="Proteomes" id="UP000008363"/>
    </source>
</evidence>
<dbReference type="AlphaFoldDB" id="K6WI69"/>
<feature type="signal peptide" evidence="1">
    <location>
        <begin position="1"/>
        <end position="21"/>
    </location>
</feature>
<gene>
    <name evidence="3" type="ORF">GORHZ_224_00020</name>
</gene>
<organism evidence="3 4">
    <name type="scientific">Gordonia rhizosphera NBRC 16068</name>
    <dbReference type="NCBI Taxonomy" id="1108045"/>
    <lineage>
        <taxon>Bacteria</taxon>
        <taxon>Bacillati</taxon>
        <taxon>Actinomycetota</taxon>
        <taxon>Actinomycetes</taxon>
        <taxon>Mycobacteriales</taxon>
        <taxon>Gordoniaceae</taxon>
        <taxon>Gordonia</taxon>
    </lineage>
</organism>
<dbReference type="Proteomes" id="UP000008363">
    <property type="component" value="Unassembled WGS sequence"/>
</dbReference>